<evidence type="ECO:0000256" key="4">
    <source>
        <dbReference type="ARBA" id="ARBA00022982"/>
    </source>
</evidence>
<dbReference type="GO" id="GO:0051539">
    <property type="term" value="F:4 iron, 4 sulfur cluster binding"/>
    <property type="evidence" value="ECO:0007669"/>
    <property type="project" value="UniProtKB-KW"/>
</dbReference>
<dbReference type="AlphaFoldDB" id="Q9V1N0"/>
<evidence type="ECO:0000256" key="1">
    <source>
        <dbReference type="ARBA" id="ARBA00022448"/>
    </source>
</evidence>
<evidence type="ECO:0000313" key="8">
    <source>
        <dbReference type="EMBL" id="CAB49319.1"/>
    </source>
</evidence>
<feature type="domain" description="4Fe-4S ferredoxin-type" evidence="7">
    <location>
        <begin position="75"/>
        <end position="104"/>
    </location>
</feature>
<dbReference type="eggNOG" id="arCOG01502">
    <property type="taxonomic scope" value="Archaea"/>
</dbReference>
<dbReference type="GO" id="GO:0046872">
    <property type="term" value="F:metal ion binding"/>
    <property type="evidence" value="ECO:0007669"/>
    <property type="project" value="UniProtKB-KW"/>
</dbReference>
<dbReference type="PROSITE" id="PS51379">
    <property type="entry name" value="4FE4S_FER_2"/>
    <property type="match status" value="1"/>
</dbReference>
<dbReference type="Proteomes" id="UP000000810">
    <property type="component" value="Chromosome"/>
</dbReference>
<dbReference type="PANTHER" id="PTHR42859:SF10">
    <property type="entry name" value="DIMETHYLSULFOXIDE REDUCTASE CHAIN B"/>
    <property type="match status" value="1"/>
</dbReference>
<dbReference type="OrthoDB" id="2837at2157"/>
<sequence>MRLRIEVNVSRCAGCRYCELWCSYSHEGVFSLSLSRITIVKDDLLGMDVPVVCRQCDPAPCMEACPTGAIKRENGVLVVSAEECTGCGECVRACPFGAVKLHVRTKVALICDLCGGDPVCIAKCPTNALSLSNLSDIEPNGSGSREYEYALRLHKNLAREWGINVR</sequence>
<keyword evidence="3" id="KW-0479">Metal-binding</keyword>
<dbReference type="PIR" id="H75154">
    <property type="entry name" value="H75154"/>
</dbReference>
<dbReference type="CDD" id="cd10550">
    <property type="entry name" value="DMSOR_beta_like"/>
    <property type="match status" value="1"/>
</dbReference>
<organism evidence="8 9">
    <name type="scientific">Pyrococcus abyssi (strain GE5 / Orsay)</name>
    <dbReference type="NCBI Taxonomy" id="272844"/>
    <lineage>
        <taxon>Archaea</taxon>
        <taxon>Methanobacteriati</taxon>
        <taxon>Methanobacteriota</taxon>
        <taxon>Thermococci</taxon>
        <taxon>Thermococcales</taxon>
        <taxon>Thermococcaceae</taxon>
        <taxon>Pyrococcus</taxon>
    </lineage>
</organism>
<dbReference type="SUPFAM" id="SSF54862">
    <property type="entry name" value="4Fe-4S ferredoxins"/>
    <property type="match status" value="1"/>
</dbReference>
<dbReference type="RefSeq" id="WP_010867519.1">
    <property type="nucleotide sequence ID" value="NC_000868.1"/>
</dbReference>
<dbReference type="InterPro" id="IPR017900">
    <property type="entry name" value="4Fe4S_Fe_S_CS"/>
</dbReference>
<dbReference type="HOGENOM" id="CLU_043374_3_2_2"/>
<gene>
    <name evidence="8" type="ORF">PAB2084</name>
</gene>
<keyword evidence="6" id="KW-0411">Iron-sulfur</keyword>
<dbReference type="PANTHER" id="PTHR42859">
    <property type="entry name" value="OXIDOREDUCTASE"/>
    <property type="match status" value="1"/>
</dbReference>
<keyword evidence="5" id="KW-0408">Iron</keyword>
<name>Q9V1N0_PYRAB</name>
<dbReference type="PROSITE" id="PS00198">
    <property type="entry name" value="4FE4S_FER_1"/>
    <property type="match status" value="1"/>
</dbReference>
<dbReference type="PhylomeDB" id="Q9V1N0"/>
<evidence type="ECO:0000313" key="9">
    <source>
        <dbReference type="Proteomes" id="UP000000810"/>
    </source>
</evidence>
<reference evidence="8 9" key="1">
    <citation type="journal article" date="2003" name="Mol. Microbiol.">
        <title>An integrated analysis of the genome of the hyperthermophilic archaeon Pyrococcus abyssi.</title>
        <authorList>
            <person name="Cohen G."/>
            <person name="Barbe V."/>
            <person name="Flament D."/>
            <person name="Galperin M."/>
            <person name="Heilig R."/>
            <person name="Ripp R."/>
            <person name="Lecompte O."/>
            <person name="Prieur D."/>
            <person name="Poch O."/>
            <person name="Quellerou J."/>
            <person name="Thierry J.C."/>
            <person name="Van der Oost J."/>
            <person name="Weissenbach J."/>
            <person name="Zivanovic Y."/>
            <person name="Forterre P."/>
        </authorList>
    </citation>
    <scope>NUCLEOTIDE SEQUENCE [LARGE SCALE GENOMIC DNA]</scope>
    <source>
        <strain evidence="9">GE5 / Orsay</strain>
    </source>
</reference>
<accession>Q9V1N0</accession>
<keyword evidence="2" id="KW-0004">4Fe-4S</keyword>
<keyword evidence="4" id="KW-0249">Electron transport</keyword>
<dbReference type="EMBL" id="AJ248284">
    <property type="protein sequence ID" value="CAB49319.1"/>
    <property type="molecule type" value="Genomic_DNA"/>
</dbReference>
<evidence type="ECO:0000256" key="2">
    <source>
        <dbReference type="ARBA" id="ARBA00022485"/>
    </source>
</evidence>
<evidence type="ECO:0000259" key="7">
    <source>
        <dbReference type="PROSITE" id="PS51379"/>
    </source>
</evidence>
<dbReference type="InterPro" id="IPR050294">
    <property type="entry name" value="RnfB_subfamily"/>
</dbReference>
<evidence type="ECO:0000256" key="3">
    <source>
        <dbReference type="ARBA" id="ARBA00022723"/>
    </source>
</evidence>
<proteinExistence type="predicted"/>
<dbReference type="GO" id="GO:0016491">
    <property type="term" value="F:oxidoreductase activity"/>
    <property type="evidence" value="ECO:0007669"/>
    <property type="project" value="UniProtKB-ARBA"/>
</dbReference>
<dbReference type="Gene3D" id="3.30.70.20">
    <property type="match status" value="2"/>
</dbReference>
<protein>
    <submittedName>
        <fullName evidence="8">Electron transport protein, containing 4Fe-4S binding domain</fullName>
    </submittedName>
</protein>
<evidence type="ECO:0000256" key="5">
    <source>
        <dbReference type="ARBA" id="ARBA00023004"/>
    </source>
</evidence>
<dbReference type="Pfam" id="PF13247">
    <property type="entry name" value="Fer4_11"/>
    <property type="match status" value="1"/>
</dbReference>
<dbReference type="InterPro" id="IPR017896">
    <property type="entry name" value="4Fe4S_Fe-S-bd"/>
</dbReference>
<dbReference type="STRING" id="272844.PAB2084"/>
<evidence type="ECO:0000256" key="6">
    <source>
        <dbReference type="ARBA" id="ARBA00023014"/>
    </source>
</evidence>
<dbReference type="KEGG" id="pab:PAB2084"/>
<keyword evidence="9" id="KW-1185">Reference proteome</keyword>
<keyword evidence="1" id="KW-0813">Transport</keyword>